<name>A0ABT0B1C4_9SPHN</name>
<proteinExistence type="predicted"/>
<sequence length="106" mass="11143">MNTDLSRFAAPSFAIALAASVLGGCTTSSSMTYGDDLKGWGEANRQTMAAQIIDPAPQYDTAVPETSGEHVANAINRYRNDKVTRPERMKTSNMLSGRGGSGASGN</sequence>
<reference evidence="2" key="1">
    <citation type="submission" date="2022-03" db="EMBL/GenBank/DDBJ databases">
        <title>Identification of a novel bacterium isolated from mangrove sediments.</title>
        <authorList>
            <person name="Pan X."/>
        </authorList>
    </citation>
    <scope>NUCLEOTIDE SEQUENCE</scope>
    <source>
        <strain evidence="2">B2580</strain>
    </source>
</reference>
<dbReference type="EMBL" id="JALHLE010000011">
    <property type="protein sequence ID" value="MCJ2178711.1"/>
    <property type="molecule type" value="Genomic_DNA"/>
</dbReference>
<feature type="region of interest" description="Disordered" evidence="1">
    <location>
        <begin position="81"/>
        <end position="106"/>
    </location>
</feature>
<protein>
    <recommendedName>
        <fullName evidence="4">DUF4148 domain-containing protein</fullName>
    </recommendedName>
</protein>
<evidence type="ECO:0000256" key="1">
    <source>
        <dbReference type="SAM" id="MobiDB-lite"/>
    </source>
</evidence>
<accession>A0ABT0B1C4</accession>
<dbReference type="PROSITE" id="PS51257">
    <property type="entry name" value="PROKAR_LIPOPROTEIN"/>
    <property type="match status" value="1"/>
</dbReference>
<organism evidence="2 3">
    <name type="scientific">Novosphingobium album</name>
    <name type="common">ex Hu et al. 2023</name>
    <dbReference type="NCBI Taxonomy" id="2930093"/>
    <lineage>
        <taxon>Bacteria</taxon>
        <taxon>Pseudomonadati</taxon>
        <taxon>Pseudomonadota</taxon>
        <taxon>Alphaproteobacteria</taxon>
        <taxon>Sphingomonadales</taxon>
        <taxon>Sphingomonadaceae</taxon>
        <taxon>Novosphingobium</taxon>
    </lineage>
</organism>
<keyword evidence="3" id="KW-1185">Reference proteome</keyword>
<dbReference type="Proteomes" id="UP001162880">
    <property type="component" value="Unassembled WGS sequence"/>
</dbReference>
<feature type="compositionally biased region" description="Basic and acidic residues" evidence="1">
    <location>
        <begin position="81"/>
        <end position="90"/>
    </location>
</feature>
<evidence type="ECO:0000313" key="3">
    <source>
        <dbReference type="Proteomes" id="UP001162880"/>
    </source>
</evidence>
<feature type="compositionally biased region" description="Gly residues" evidence="1">
    <location>
        <begin position="97"/>
        <end position="106"/>
    </location>
</feature>
<evidence type="ECO:0000313" key="2">
    <source>
        <dbReference type="EMBL" id="MCJ2178711.1"/>
    </source>
</evidence>
<gene>
    <name evidence="2" type="ORF">MTR64_09055</name>
</gene>
<evidence type="ECO:0008006" key="4">
    <source>
        <dbReference type="Google" id="ProtNLM"/>
    </source>
</evidence>
<dbReference type="RefSeq" id="WP_243993012.1">
    <property type="nucleotide sequence ID" value="NZ_JALHLE010000011.1"/>
</dbReference>
<comment type="caution">
    <text evidence="2">The sequence shown here is derived from an EMBL/GenBank/DDBJ whole genome shotgun (WGS) entry which is preliminary data.</text>
</comment>